<evidence type="ECO:0000259" key="6">
    <source>
        <dbReference type="PROSITE" id="PS50885"/>
    </source>
</evidence>
<dbReference type="PROSITE" id="PS50111">
    <property type="entry name" value="CHEMOTAXIS_TRANSDUC_2"/>
    <property type="match status" value="1"/>
</dbReference>
<dbReference type="OrthoDB" id="5349256at2"/>
<feature type="domain" description="Methyl-accepting transducer" evidence="5">
    <location>
        <begin position="457"/>
        <end position="686"/>
    </location>
</feature>
<dbReference type="Pfam" id="PF18947">
    <property type="entry name" value="HAMP_2"/>
    <property type="match status" value="1"/>
</dbReference>
<keyword evidence="3" id="KW-0807">Transducer</keyword>
<dbReference type="SMART" id="SM00304">
    <property type="entry name" value="HAMP"/>
    <property type="match status" value="2"/>
</dbReference>
<protein>
    <submittedName>
        <fullName evidence="7">Methyl-accepting chemotaxis protein</fullName>
    </submittedName>
</protein>
<dbReference type="Proteomes" id="UP000187059">
    <property type="component" value="Chromosome"/>
</dbReference>
<dbReference type="PANTHER" id="PTHR43531">
    <property type="entry name" value="PROTEIN ICFG"/>
    <property type="match status" value="1"/>
</dbReference>
<dbReference type="GO" id="GO:0006935">
    <property type="term" value="P:chemotaxis"/>
    <property type="evidence" value="ECO:0007669"/>
    <property type="project" value="UniProtKB-KW"/>
</dbReference>
<dbReference type="InterPro" id="IPR032255">
    <property type="entry name" value="HBM"/>
</dbReference>
<dbReference type="Pfam" id="PF00015">
    <property type="entry name" value="MCPsignal"/>
    <property type="match status" value="1"/>
</dbReference>
<sequence>MRTTVPIRTAILTVVGLAGAVMIGLVIAMQHVKERRDTIDGNVRQAESLADIVTEMDIAFLEARRAEKDFLLRLEDQYIDRHAAALSDLFDDADQLHGLLQSDGGMTELLPQLETATAKMQAYQDRFAALVASNRRLGLDEESGLQGELRRAVHEVETALNAIGMPEMQVKMLMMRRHEKDFIMRGDPKYLDRLTARVEEFQAFPASYYTSATQRREIDELLTTYQQAFTMFVEERLAEGAVREELSRLYEETEPLLRTLHESAIANAATTLEAGTAATLRTQAAAMASAAAGIALFLFLAVALSMVISRPLRAIQIALEKMRAGDFSSRIAGSRIAETAAIGAAVERFRQELASKASLDQSISEVIRACAEGNFSKRLPEPEEGSGATELVHGVNAIGAAAEKGLGDIRNVLDALADGDLTVTMAKGQKGVFEEISRSIDGLVANLTDTVQQLSDSCGMLNATATEITAASGAVSRRSQNSAASLEESAAALQMLTEQVKETARSAQGAEQSLGTARTRANETRSVAESALEAIKRIEDSSASISRITGLIDDVAFQTNLLALNAGVEAARAGEAGRGFAIVAQEVRGLAQRATDAASEINSVIKSSNAHVSEGVELVSASSASLKAIQETVEQFVEQVSYISTTSEEQSSNVHQINTAVGAIDKDVQQNAAALHDMETVSHKLRVEADMLVGVVGKFRLPGHGAQTAMHMAAE</sequence>
<keyword evidence="8" id="KW-1185">Reference proteome</keyword>
<evidence type="ECO:0000256" key="1">
    <source>
        <dbReference type="ARBA" id="ARBA00022500"/>
    </source>
</evidence>
<feature type="transmembrane region" description="Helical" evidence="4">
    <location>
        <begin position="284"/>
        <end position="308"/>
    </location>
</feature>
<keyword evidence="1" id="KW-0145">Chemotaxis</keyword>
<keyword evidence="4" id="KW-0472">Membrane</keyword>
<evidence type="ECO:0000259" key="5">
    <source>
        <dbReference type="PROSITE" id="PS50111"/>
    </source>
</evidence>
<proteinExistence type="inferred from homology"/>
<evidence type="ECO:0000313" key="7">
    <source>
        <dbReference type="EMBL" id="APZ52754.1"/>
    </source>
</evidence>
<dbReference type="GO" id="GO:0004888">
    <property type="term" value="F:transmembrane signaling receptor activity"/>
    <property type="evidence" value="ECO:0007669"/>
    <property type="project" value="InterPro"/>
</dbReference>
<dbReference type="SMART" id="SM00283">
    <property type="entry name" value="MA"/>
    <property type="match status" value="1"/>
</dbReference>
<comment type="similarity">
    <text evidence="2">Belongs to the methyl-accepting chemotaxis (MCP) protein family.</text>
</comment>
<dbReference type="RefSeq" id="WP_076699420.1">
    <property type="nucleotide sequence ID" value="NZ_CP015093.1"/>
</dbReference>
<dbReference type="KEGG" id="paby:Ga0080574_TMP2420"/>
<feature type="transmembrane region" description="Helical" evidence="4">
    <location>
        <begin position="6"/>
        <end position="28"/>
    </location>
</feature>
<dbReference type="InterPro" id="IPR051310">
    <property type="entry name" value="MCP_chemotaxis"/>
</dbReference>
<dbReference type="Pfam" id="PF00672">
    <property type="entry name" value="HAMP"/>
    <property type="match status" value="1"/>
</dbReference>
<feature type="domain" description="HAMP" evidence="6">
    <location>
        <begin position="306"/>
        <end position="358"/>
    </location>
</feature>
<dbReference type="InterPro" id="IPR004090">
    <property type="entry name" value="Chemotax_Me-accpt_rcpt"/>
</dbReference>
<dbReference type="GO" id="GO:0016020">
    <property type="term" value="C:membrane"/>
    <property type="evidence" value="ECO:0007669"/>
    <property type="project" value="InterPro"/>
</dbReference>
<dbReference type="EMBL" id="CP015093">
    <property type="protein sequence ID" value="APZ52754.1"/>
    <property type="molecule type" value="Genomic_DNA"/>
</dbReference>
<dbReference type="SUPFAM" id="SSF58104">
    <property type="entry name" value="Methyl-accepting chemotaxis protein (MCP) signaling domain"/>
    <property type="match status" value="1"/>
</dbReference>
<keyword evidence="4" id="KW-1133">Transmembrane helix</keyword>
<evidence type="ECO:0000256" key="2">
    <source>
        <dbReference type="ARBA" id="ARBA00029447"/>
    </source>
</evidence>
<evidence type="ECO:0000256" key="3">
    <source>
        <dbReference type="PROSITE-ProRule" id="PRU00284"/>
    </source>
</evidence>
<keyword evidence="4" id="KW-0812">Transmembrane</keyword>
<feature type="domain" description="HAMP" evidence="6">
    <location>
        <begin position="400"/>
        <end position="452"/>
    </location>
</feature>
<dbReference type="PANTHER" id="PTHR43531:SF11">
    <property type="entry name" value="METHYL-ACCEPTING CHEMOTAXIS PROTEIN 3"/>
    <property type="match status" value="1"/>
</dbReference>
<dbReference type="PROSITE" id="PS50885">
    <property type="entry name" value="HAMP"/>
    <property type="match status" value="2"/>
</dbReference>
<organism evidence="7 8">
    <name type="scientific">Salipiger abyssi</name>
    <dbReference type="NCBI Taxonomy" id="1250539"/>
    <lineage>
        <taxon>Bacteria</taxon>
        <taxon>Pseudomonadati</taxon>
        <taxon>Pseudomonadota</taxon>
        <taxon>Alphaproteobacteria</taxon>
        <taxon>Rhodobacterales</taxon>
        <taxon>Roseobacteraceae</taxon>
        <taxon>Salipiger</taxon>
    </lineage>
</organism>
<evidence type="ECO:0000256" key="4">
    <source>
        <dbReference type="SAM" id="Phobius"/>
    </source>
</evidence>
<dbReference type="Gene3D" id="1.10.287.950">
    <property type="entry name" value="Methyl-accepting chemotaxis protein"/>
    <property type="match status" value="1"/>
</dbReference>
<gene>
    <name evidence="7" type="ORF">Ga0080574_TMP2420</name>
</gene>
<dbReference type="Gene3D" id="6.10.340.10">
    <property type="match status" value="1"/>
</dbReference>
<dbReference type="InterPro" id="IPR003660">
    <property type="entry name" value="HAMP_dom"/>
</dbReference>
<dbReference type="SMART" id="SM01358">
    <property type="entry name" value="HBM"/>
    <property type="match status" value="1"/>
</dbReference>
<dbReference type="STRING" id="1250539.Ga0080574_TMP2420"/>
<dbReference type="PRINTS" id="PR00260">
    <property type="entry name" value="CHEMTRNSDUCR"/>
</dbReference>
<dbReference type="GO" id="GO:0007165">
    <property type="term" value="P:signal transduction"/>
    <property type="evidence" value="ECO:0007669"/>
    <property type="project" value="UniProtKB-KW"/>
</dbReference>
<reference evidence="7 8" key="1">
    <citation type="submission" date="2016-04" db="EMBL/GenBank/DDBJ databases">
        <title>Deep-sea bacteria in the southern Pacific.</title>
        <authorList>
            <person name="Tang K."/>
        </authorList>
    </citation>
    <scope>NUCLEOTIDE SEQUENCE [LARGE SCALE GENOMIC DNA]</scope>
    <source>
        <strain evidence="7 8">JLT2014</strain>
    </source>
</reference>
<dbReference type="AlphaFoldDB" id="A0A1P8UTL4"/>
<evidence type="ECO:0000313" key="8">
    <source>
        <dbReference type="Proteomes" id="UP000187059"/>
    </source>
</evidence>
<name>A0A1P8UTL4_9RHOB</name>
<accession>A0A1P8UTL4</accession>
<dbReference type="CDD" id="cd06225">
    <property type="entry name" value="HAMP"/>
    <property type="match status" value="1"/>
</dbReference>
<dbReference type="InterPro" id="IPR004089">
    <property type="entry name" value="MCPsignal_dom"/>
</dbReference>